<dbReference type="RefSeq" id="WP_163134647.1">
    <property type="nucleotide sequence ID" value="NZ_JAYDYW010000015.1"/>
</dbReference>
<keyword evidence="1" id="KW-0812">Transmembrane</keyword>
<dbReference type="EMBL" id="JAYDYW010000015">
    <property type="protein sequence ID" value="MEE1675703.1"/>
    <property type="molecule type" value="Genomic_DNA"/>
</dbReference>
<name>A0ABU7G8H6_9ALTE</name>
<protein>
    <submittedName>
        <fullName evidence="2">TM2 domain-containing protein</fullName>
    </submittedName>
</protein>
<reference evidence="2 3" key="2">
    <citation type="submission" date="2023-12" db="EMBL/GenBank/DDBJ databases">
        <authorList>
            <consortium name="Cladostephus spongiosus"/>
            <person name="Lorente B."/>
            <person name="Cabral C."/>
            <person name="Frias J."/>
            <person name="Faria J."/>
            <person name="Toubarro D."/>
        </authorList>
    </citation>
    <scope>NUCLEOTIDE SEQUENCE [LARGE SCALE GENOMIC DNA]</scope>
    <source>
        <strain evidence="2 3">ZMCS4</strain>
    </source>
</reference>
<feature type="transmembrane region" description="Helical" evidence="1">
    <location>
        <begin position="66"/>
        <end position="97"/>
    </location>
</feature>
<keyword evidence="3" id="KW-1185">Reference proteome</keyword>
<gene>
    <name evidence="2" type="ORF">SNR37_001029</name>
</gene>
<comment type="caution">
    <text evidence="2">The sequence shown here is derived from an EMBL/GenBank/DDBJ whole genome shotgun (WGS) entry which is preliminary data.</text>
</comment>
<sequence length="127" mass="14833">MLNREQVELQQEQLREQVAELPQEQRQRFYQHWQKQVKDPDSYAVLNYLLLAGLHHFYLGKWQRGAINLLVSLVAILLITLGIWFVGMGLLAAITLVELPALFRSELVVLDHNNKRMQQLLEQVKST</sequence>
<reference evidence="3" key="1">
    <citation type="submission" date="2023-07" db="EMBL/GenBank/DDBJ databases">
        <title>Draft genome sequence of Agarivorans aestuarii strain ZMCS4, a CAZymes producing bacteria isolated from the marine brown algae Clodostephus spongiosus.</title>
        <authorList>
            <person name="Lorente B."/>
            <person name="Cabral C."/>
            <person name="Frias J."/>
            <person name="Faria J."/>
            <person name="Toubarro D."/>
        </authorList>
    </citation>
    <scope>NUCLEOTIDE SEQUENCE [LARGE SCALE GENOMIC DNA]</scope>
    <source>
        <strain evidence="3">ZMCS4</strain>
    </source>
</reference>
<proteinExistence type="predicted"/>
<keyword evidence="1" id="KW-1133">Transmembrane helix</keyword>
<evidence type="ECO:0000313" key="2">
    <source>
        <dbReference type="EMBL" id="MEE1675703.1"/>
    </source>
</evidence>
<accession>A0ABU7G8H6</accession>
<evidence type="ECO:0000256" key="1">
    <source>
        <dbReference type="SAM" id="Phobius"/>
    </source>
</evidence>
<organism evidence="2 3">
    <name type="scientific">Agarivorans aestuarii</name>
    <dbReference type="NCBI Taxonomy" id="1563703"/>
    <lineage>
        <taxon>Bacteria</taxon>
        <taxon>Pseudomonadati</taxon>
        <taxon>Pseudomonadota</taxon>
        <taxon>Gammaproteobacteria</taxon>
        <taxon>Alteromonadales</taxon>
        <taxon>Alteromonadaceae</taxon>
        <taxon>Agarivorans</taxon>
    </lineage>
</organism>
<keyword evidence="1" id="KW-0472">Membrane</keyword>
<evidence type="ECO:0000313" key="3">
    <source>
        <dbReference type="Proteomes" id="UP001310248"/>
    </source>
</evidence>
<dbReference type="Proteomes" id="UP001310248">
    <property type="component" value="Unassembled WGS sequence"/>
</dbReference>